<keyword evidence="2" id="KW-1185">Reference proteome</keyword>
<dbReference type="OrthoDB" id="4410841at2"/>
<dbReference type="RefSeq" id="WP_038609556.1">
    <property type="nucleotide sequence ID" value="NZ_CAMIAM010000012.1"/>
</dbReference>
<name>A0A077HJ45_9CORY</name>
<evidence type="ECO:0000313" key="2">
    <source>
        <dbReference type="Proteomes" id="UP000028939"/>
    </source>
</evidence>
<sequence>MGLDDSNMGAWLEAIALFETAREGDYLASARLVRSSANPEDVTLNLMRLLAVYLHDESPEKLDRFIATSHRVGPPPLL</sequence>
<dbReference type="EMBL" id="CP009215">
    <property type="protein sequence ID" value="AIL96149.1"/>
    <property type="molecule type" value="Genomic_DNA"/>
</dbReference>
<dbReference type="GeneID" id="83719640"/>
<organism evidence="1 2">
    <name type="scientific">Corynebacterium ureicelerivorans</name>
    <dbReference type="NCBI Taxonomy" id="401472"/>
    <lineage>
        <taxon>Bacteria</taxon>
        <taxon>Bacillati</taxon>
        <taxon>Actinomycetota</taxon>
        <taxon>Actinomycetes</taxon>
        <taxon>Mycobacteriales</taxon>
        <taxon>Corynebacteriaceae</taxon>
        <taxon>Corynebacterium</taxon>
    </lineage>
</organism>
<evidence type="ECO:0000313" key="1">
    <source>
        <dbReference type="EMBL" id="AIL96149.1"/>
    </source>
</evidence>
<dbReference type="HOGENOM" id="CLU_188246_0_0_11"/>
<reference evidence="1 2" key="1">
    <citation type="submission" date="2014-08" db="EMBL/GenBank/DDBJ databases">
        <title>Complete genome sequence of Corynebacterium ureicelerivorans DSM 45051, a lipophilic and urea-splitting isolate from a blood culture of a septicaemia patient.</title>
        <authorList>
            <person name="Tippelt A."/>
            <person name="Albersmeier A."/>
            <person name="Brinkrolf K."/>
            <person name="Ruckert C."/>
            <person name="Tauch A."/>
        </authorList>
    </citation>
    <scope>NUCLEOTIDE SEQUENCE [LARGE SCALE GENOMIC DNA]</scope>
    <source>
        <strain evidence="1 2">IMMIB RIV-2301</strain>
    </source>
</reference>
<accession>A0A077HJ45</accession>
<protein>
    <submittedName>
        <fullName evidence="1">Uncharacterized protein</fullName>
    </submittedName>
</protein>
<gene>
    <name evidence="1" type="ORF">CUREI_01415</name>
</gene>
<dbReference type="AlphaFoldDB" id="A0A077HJ45"/>
<dbReference type="KEGG" id="cuv:CUREI_01415"/>
<dbReference type="STRING" id="401472.CUREI_01415"/>
<dbReference type="Proteomes" id="UP000028939">
    <property type="component" value="Chromosome"/>
</dbReference>
<proteinExistence type="predicted"/>